<protein>
    <submittedName>
        <fullName evidence="3">Aldo/keto reductase family protein</fullName>
    </submittedName>
</protein>
<proteinExistence type="predicted"/>
<feature type="domain" description="NADP-dependent oxidoreductase" evidence="2">
    <location>
        <begin position="15"/>
        <end position="313"/>
    </location>
</feature>
<evidence type="ECO:0000313" key="4">
    <source>
        <dbReference type="Proteomes" id="UP001596028"/>
    </source>
</evidence>
<accession>A0ABV9FJI1</accession>
<name>A0ABV9FJI1_9BACL</name>
<evidence type="ECO:0000313" key="3">
    <source>
        <dbReference type="EMBL" id="MFC4601193.1"/>
    </source>
</evidence>
<evidence type="ECO:0000256" key="1">
    <source>
        <dbReference type="ARBA" id="ARBA00023002"/>
    </source>
</evidence>
<dbReference type="SUPFAM" id="SSF51430">
    <property type="entry name" value="NAD(P)-linked oxidoreductase"/>
    <property type="match status" value="1"/>
</dbReference>
<keyword evidence="4" id="KW-1185">Reference proteome</keyword>
<dbReference type="Gene3D" id="3.20.20.100">
    <property type="entry name" value="NADP-dependent oxidoreductase domain"/>
    <property type="match status" value="1"/>
</dbReference>
<organism evidence="3 4">
    <name type="scientific">Cohnella hongkongensis</name>
    <dbReference type="NCBI Taxonomy" id="178337"/>
    <lineage>
        <taxon>Bacteria</taxon>
        <taxon>Bacillati</taxon>
        <taxon>Bacillota</taxon>
        <taxon>Bacilli</taxon>
        <taxon>Bacillales</taxon>
        <taxon>Paenibacillaceae</taxon>
        <taxon>Cohnella</taxon>
    </lineage>
</organism>
<dbReference type="InterPro" id="IPR020471">
    <property type="entry name" value="AKR"/>
</dbReference>
<dbReference type="InterPro" id="IPR050523">
    <property type="entry name" value="AKR_Detox_Biosynth"/>
</dbReference>
<dbReference type="Proteomes" id="UP001596028">
    <property type="component" value="Unassembled WGS sequence"/>
</dbReference>
<evidence type="ECO:0000259" key="2">
    <source>
        <dbReference type="Pfam" id="PF00248"/>
    </source>
</evidence>
<dbReference type="InterPro" id="IPR036812">
    <property type="entry name" value="NAD(P)_OxRdtase_dom_sf"/>
</dbReference>
<dbReference type="CDD" id="cd19074">
    <property type="entry name" value="Aldo_ket_red_shaker-like"/>
    <property type="match status" value="1"/>
</dbReference>
<gene>
    <name evidence="3" type="ORF">ACFO3S_23320</name>
</gene>
<reference evidence="4" key="1">
    <citation type="journal article" date="2019" name="Int. J. Syst. Evol. Microbiol.">
        <title>The Global Catalogue of Microorganisms (GCM) 10K type strain sequencing project: providing services to taxonomists for standard genome sequencing and annotation.</title>
        <authorList>
            <consortium name="The Broad Institute Genomics Platform"/>
            <consortium name="The Broad Institute Genome Sequencing Center for Infectious Disease"/>
            <person name="Wu L."/>
            <person name="Ma J."/>
        </authorList>
    </citation>
    <scope>NUCLEOTIDE SEQUENCE [LARGE SCALE GENOMIC DNA]</scope>
    <source>
        <strain evidence="4">CCUG 49571</strain>
    </source>
</reference>
<keyword evidence="1" id="KW-0560">Oxidoreductase</keyword>
<sequence length="320" mass="35791">MKYRRLGASGLKVSEISLGSWLTYGGYVHDRQAEATLDKAYELGINFFDTANVYRAGEAEKVVGRALAKYPRSTCVLATKVRGPMGDRPNQEGLSRKHIMEQCEASLRRLGTDYIDVYYCHYPDDDTSLEETMRAMNDLVQQGKVLYIGVSNMNIQRLNEAIEVTTRNGWHPIVANQPLYNLFADEIEKEIIPACRRNGIGQVVYSPLAQGVLTGKYNTVDPAGLQCRASDEEGSQAVRHWLKESYVEKARRLQALADSFGVALSQLALAWVLRQDNVSSAIVGASRPEQVEENCRASGIRLEADAWELVRQALLEWSEV</sequence>
<comment type="caution">
    <text evidence="3">The sequence shown here is derived from an EMBL/GenBank/DDBJ whole genome shotgun (WGS) entry which is preliminary data.</text>
</comment>
<dbReference type="RefSeq" id="WP_378100951.1">
    <property type="nucleotide sequence ID" value="NZ_JBHSEP010000023.1"/>
</dbReference>
<dbReference type="PANTHER" id="PTHR43364">
    <property type="entry name" value="NADH-SPECIFIC METHYLGLYOXAL REDUCTASE-RELATED"/>
    <property type="match status" value="1"/>
</dbReference>
<dbReference type="InterPro" id="IPR023210">
    <property type="entry name" value="NADP_OxRdtase_dom"/>
</dbReference>
<dbReference type="Pfam" id="PF00248">
    <property type="entry name" value="Aldo_ket_red"/>
    <property type="match status" value="1"/>
</dbReference>
<dbReference type="EMBL" id="JBHSEP010000023">
    <property type="protein sequence ID" value="MFC4601193.1"/>
    <property type="molecule type" value="Genomic_DNA"/>
</dbReference>
<dbReference type="PANTHER" id="PTHR43364:SF4">
    <property type="entry name" value="NAD(P)-LINKED OXIDOREDUCTASE SUPERFAMILY PROTEIN"/>
    <property type="match status" value="1"/>
</dbReference>
<dbReference type="PRINTS" id="PR00069">
    <property type="entry name" value="ALDKETRDTASE"/>
</dbReference>